<evidence type="ECO:0000313" key="2">
    <source>
        <dbReference type="Proteomes" id="UP000500767"/>
    </source>
</evidence>
<evidence type="ECO:0000313" key="1">
    <source>
        <dbReference type="EMBL" id="QKE90765.1"/>
    </source>
</evidence>
<protein>
    <submittedName>
        <fullName evidence="1">Uncharacterized protein</fullName>
    </submittedName>
</protein>
<accession>A0A6M8HR59</accession>
<name>A0A6M8HR59_9PROT</name>
<sequence>MKLQLFQYVCEPLGHKFNAPALPFNTYGKFLLRDEGGTSISYLDALADSTYPEVSTLLRGLVETAHLTANKRADLLQRLYGEVACDPDDEGRAFIVGRHPKCPICASHTMRFWNEVVPDKFVDAEVPHVTHRHWQFLTEGQKLAKTKTWLCLNGLASRSST</sequence>
<dbReference type="KEGG" id="lck:HN018_12570"/>
<proteinExistence type="predicted"/>
<organism evidence="1 2">
    <name type="scientific">Lichenicola cladoniae</name>
    <dbReference type="NCBI Taxonomy" id="1484109"/>
    <lineage>
        <taxon>Bacteria</taxon>
        <taxon>Pseudomonadati</taxon>
        <taxon>Pseudomonadota</taxon>
        <taxon>Alphaproteobacteria</taxon>
        <taxon>Acetobacterales</taxon>
        <taxon>Acetobacteraceae</taxon>
        <taxon>Lichenicola</taxon>
    </lineage>
</organism>
<reference evidence="1 2" key="1">
    <citation type="journal article" date="2014" name="World J. Microbiol. Biotechnol.">
        <title>Biodiversity and physiological characteristics of Antarctic and Arctic lichens-associated bacteria.</title>
        <authorList>
            <person name="Lee Y.M."/>
            <person name="Kim E.H."/>
            <person name="Lee H.K."/>
            <person name="Hong S.G."/>
        </authorList>
    </citation>
    <scope>NUCLEOTIDE SEQUENCE [LARGE SCALE GENOMIC DNA]</scope>
    <source>
        <strain evidence="1 2">PAMC 26569</strain>
    </source>
</reference>
<dbReference type="RefSeq" id="WP_171836354.1">
    <property type="nucleotide sequence ID" value="NZ_CP053708.1"/>
</dbReference>
<dbReference type="AlphaFoldDB" id="A0A6M8HR59"/>
<keyword evidence="2" id="KW-1185">Reference proteome</keyword>
<dbReference type="EMBL" id="CP053708">
    <property type="protein sequence ID" value="QKE90765.1"/>
    <property type="molecule type" value="Genomic_DNA"/>
</dbReference>
<gene>
    <name evidence="1" type="ORF">HN018_12570</name>
</gene>
<dbReference type="Proteomes" id="UP000500767">
    <property type="component" value="Chromosome"/>
</dbReference>